<keyword evidence="2" id="KW-1185">Reference proteome</keyword>
<protein>
    <submittedName>
        <fullName evidence="1">Uncharacterized protein</fullName>
    </submittedName>
</protein>
<dbReference type="AlphaFoldDB" id="A0A9X0HK68"/>
<sequence>MEIEIIFEPGITDIHPEEILADVIGHFLRYPEQTKELSEQLQRNGFLEISRGDAHVYITDTDNNNTTTSNLENNN</sequence>
<organism evidence="1 2">
    <name type="scientific">Solirubrum puertoriconensis</name>
    <dbReference type="NCBI Taxonomy" id="1751427"/>
    <lineage>
        <taxon>Bacteria</taxon>
        <taxon>Pseudomonadati</taxon>
        <taxon>Bacteroidota</taxon>
        <taxon>Cytophagia</taxon>
        <taxon>Cytophagales</taxon>
    </lineage>
</organism>
<evidence type="ECO:0000313" key="1">
    <source>
        <dbReference type="EMBL" id="KUG07440.1"/>
    </source>
</evidence>
<gene>
    <name evidence="1" type="ORF">ASU33_13890</name>
</gene>
<accession>A0A9X0HK68</accession>
<dbReference type="RefSeq" id="WP_059071065.1">
    <property type="nucleotide sequence ID" value="NZ_LNAL01000007.1"/>
</dbReference>
<comment type="caution">
    <text evidence="1">The sequence shown here is derived from an EMBL/GenBank/DDBJ whole genome shotgun (WGS) entry which is preliminary data.</text>
</comment>
<reference evidence="1 2" key="1">
    <citation type="submission" date="2015-11" db="EMBL/GenBank/DDBJ databases">
        <title>Solirubrum puertoriconensis gen. nov. an environmental bacteria isolated in Puerto Rico.</title>
        <authorList>
            <person name="Cuebas-Irizarry M.F."/>
            <person name="Montalvo-Rodriguez R."/>
        </authorList>
    </citation>
    <scope>NUCLEOTIDE SEQUENCE [LARGE SCALE GENOMIC DNA]</scope>
    <source>
        <strain evidence="1 2">MC1A</strain>
    </source>
</reference>
<evidence type="ECO:0000313" key="2">
    <source>
        <dbReference type="Proteomes" id="UP000054223"/>
    </source>
</evidence>
<name>A0A9X0HK68_SOLP1</name>
<dbReference type="EMBL" id="LNAL01000007">
    <property type="protein sequence ID" value="KUG07440.1"/>
    <property type="molecule type" value="Genomic_DNA"/>
</dbReference>
<proteinExistence type="predicted"/>
<dbReference type="Proteomes" id="UP000054223">
    <property type="component" value="Unassembled WGS sequence"/>
</dbReference>